<dbReference type="GO" id="GO:0005657">
    <property type="term" value="C:replication fork"/>
    <property type="evidence" value="ECO:0007669"/>
    <property type="project" value="UniProtKB-UniRule"/>
</dbReference>
<dbReference type="GO" id="GO:0006281">
    <property type="term" value="P:DNA repair"/>
    <property type="evidence" value="ECO:0007669"/>
    <property type="project" value="UniProtKB-UniRule"/>
</dbReference>
<evidence type="ECO:0000256" key="5">
    <source>
        <dbReference type="ARBA" id="ARBA00022840"/>
    </source>
</evidence>
<evidence type="ECO:0000256" key="6">
    <source>
        <dbReference type="ARBA" id="ARBA00023125"/>
    </source>
</evidence>
<dbReference type="InterPro" id="IPR051055">
    <property type="entry name" value="PIF1_helicase"/>
</dbReference>
<keyword evidence="3 10" id="KW-0378">Hydrolase</keyword>
<evidence type="ECO:0000256" key="8">
    <source>
        <dbReference type="ARBA" id="ARBA00023235"/>
    </source>
</evidence>
<dbReference type="CDD" id="cd18037">
    <property type="entry name" value="DEXSc_Pif1_like"/>
    <property type="match status" value="1"/>
</dbReference>
<dbReference type="PANTHER" id="PTHR47642">
    <property type="entry name" value="ATP-DEPENDENT DNA HELICASE"/>
    <property type="match status" value="1"/>
</dbReference>
<dbReference type="PANTHER" id="PTHR47642:SF5">
    <property type="entry name" value="ATP-DEPENDENT DNA HELICASE"/>
    <property type="match status" value="1"/>
</dbReference>
<keyword evidence="9 10" id="KW-0539">Nucleus</keyword>
<dbReference type="InterPro" id="IPR003593">
    <property type="entry name" value="AAA+_ATPase"/>
</dbReference>
<comment type="similarity">
    <text evidence="10">Belongs to the helicase family. PIF1 subfamily.</text>
</comment>
<dbReference type="SMART" id="SM00382">
    <property type="entry name" value="AAA"/>
    <property type="match status" value="1"/>
</dbReference>
<keyword evidence="1 10" id="KW-0547">Nucleotide-binding</keyword>
<feature type="domain" description="AAA+ ATPase" evidence="12">
    <location>
        <begin position="196"/>
        <end position="391"/>
    </location>
</feature>
<keyword evidence="4 10" id="KW-0347">Helicase</keyword>
<feature type="binding site" evidence="10">
    <location>
        <begin position="204"/>
        <end position="211"/>
    </location>
    <ligand>
        <name>ATP</name>
        <dbReference type="ChEBI" id="CHEBI:30616"/>
    </ligand>
</feature>
<dbReference type="GO" id="GO:0043139">
    <property type="term" value="F:5'-3' DNA helicase activity"/>
    <property type="evidence" value="ECO:0007669"/>
    <property type="project" value="UniProtKB-UniRule"/>
</dbReference>
<evidence type="ECO:0000259" key="12">
    <source>
        <dbReference type="SMART" id="SM00382"/>
    </source>
</evidence>
<evidence type="ECO:0000313" key="14">
    <source>
        <dbReference type="Proteomes" id="UP000510647"/>
    </source>
</evidence>
<dbReference type="InterPro" id="IPR028880">
    <property type="entry name" value="Rrm3"/>
</dbReference>
<accession>A0A7H9HUR2</accession>
<evidence type="ECO:0000313" key="13">
    <source>
        <dbReference type="EMBL" id="QLQ81009.1"/>
    </source>
</evidence>
<gene>
    <name evidence="10" type="primary">RRM3</name>
    <name evidence="13" type="ORF">HG537_0E03640</name>
</gene>
<evidence type="ECO:0000256" key="10">
    <source>
        <dbReference type="HAMAP-Rule" id="MF_03177"/>
    </source>
</evidence>
<dbReference type="InterPro" id="IPR010285">
    <property type="entry name" value="DNA_helicase_pif1-like_DEAD"/>
</dbReference>
<dbReference type="EC" id="5.6.2.3" evidence="10"/>
<dbReference type="OrthoDB" id="432234at2759"/>
<keyword evidence="2 10" id="KW-0227">DNA damage</keyword>
<proteinExistence type="inferred from homology"/>
<dbReference type="AlphaFoldDB" id="A0A7H9HUR2"/>
<keyword evidence="8 10" id="KW-0413">Isomerase</keyword>
<dbReference type="GO" id="GO:0005634">
    <property type="term" value="C:nucleus"/>
    <property type="evidence" value="ECO:0007669"/>
    <property type="project" value="UniProtKB-SubCell"/>
</dbReference>
<dbReference type="HAMAP" id="MF_03177">
    <property type="entry name" value="RRM3"/>
    <property type="match status" value="1"/>
</dbReference>
<dbReference type="Proteomes" id="UP000510647">
    <property type="component" value="Chromosome 5"/>
</dbReference>
<name>A0A7H9HUR2_9SACH</name>
<evidence type="ECO:0000256" key="11">
    <source>
        <dbReference type="SAM" id="MobiDB-lite"/>
    </source>
</evidence>
<dbReference type="GO" id="GO:0051880">
    <property type="term" value="F:G-quadruplex DNA binding"/>
    <property type="evidence" value="ECO:0007669"/>
    <property type="project" value="UniProtKB-UniRule"/>
</dbReference>
<keyword evidence="14" id="KW-1185">Reference proteome</keyword>
<dbReference type="GO" id="GO:0006260">
    <property type="term" value="P:DNA replication"/>
    <property type="evidence" value="ECO:0007669"/>
    <property type="project" value="UniProtKB-UniRule"/>
</dbReference>
<feature type="region of interest" description="Disordered" evidence="11">
    <location>
        <begin position="132"/>
        <end position="154"/>
    </location>
</feature>
<dbReference type="CDD" id="cd18809">
    <property type="entry name" value="SF1_C_RecD"/>
    <property type="match status" value="1"/>
</dbReference>
<evidence type="ECO:0000256" key="9">
    <source>
        <dbReference type="ARBA" id="ARBA00023242"/>
    </source>
</evidence>
<dbReference type="Pfam" id="PF05970">
    <property type="entry name" value="PIF1"/>
    <property type="match status" value="1"/>
</dbReference>
<evidence type="ECO:0000256" key="2">
    <source>
        <dbReference type="ARBA" id="ARBA00022763"/>
    </source>
</evidence>
<comment type="subcellular location">
    <subcellularLocation>
        <location evidence="10">Nucleus</location>
    </subcellularLocation>
    <subcellularLocation>
        <location evidence="10">Chromosome</location>
        <location evidence="10">Telomere</location>
    </subcellularLocation>
</comment>
<feature type="DNA-binding region" evidence="10">
    <location>
        <begin position="635"/>
        <end position="654"/>
    </location>
</feature>
<dbReference type="EMBL" id="CP059271">
    <property type="protein sequence ID" value="QLQ81009.1"/>
    <property type="molecule type" value="Genomic_DNA"/>
</dbReference>
<dbReference type="GO" id="GO:0000781">
    <property type="term" value="C:chromosome, telomeric region"/>
    <property type="evidence" value="ECO:0007669"/>
    <property type="project" value="UniProtKB-SubCell"/>
</dbReference>
<evidence type="ECO:0000256" key="4">
    <source>
        <dbReference type="ARBA" id="ARBA00022806"/>
    </source>
</evidence>
<sequence length="676" mass="75410">MSMAGARSDGTRGKPVLKQKTLNSFFTAAKKTETRVTTSAVGTSGGLASRVTEQDSLCRISRKSVLFDSQGSFDECDLDSEVKKLINPPKLNNLKKGIVLKRPSLPKSNSLLGTSQGESDADFVMMSSSASSFSSEDGSGGSLKRSMSSGPLQGLKLKGSKRIRPLARKLSSVGRAEETLSLTAEQQAVLDLVLKRKVNVFYTGCAGTGKSIILRTLIAKLHGLYGREAVAVTASTGLAAATIGGTTLHKWSGVGIGTRTVDQLVKRLEKQHNQLAVWRNTRVLIIDEVSMIDGHFLDKLEYVARRLRKNEKPFGGIQLVLTGDFFQLPPVQKRDSQPSDMAVFCFESEMWKTCIHRTILLTKVFRQQDDELVRMLNAIRFGEVTPQLTQTIRHLSRAVSYPDGIAPTELYATRREVESSNARQLESLPGEPYQFHAVDAAPKEYVALLDSSVMVEKTVTLKVDAQVMMLKNKPESELFNGSLGKVLFFITERLERIMKEFYSLIDDDVILDMRIVSRAIGSPLIMESQDFKQDLNSRPMSRLPALETMINHAKKTSSTEPVYPYVRWSLDNNNRFHHELMLPERFPVDVPGAKTGLERNQLPLMLCWALSIHKAQGQTIQRLKVDLRNIFEAGQVYVALSRAVSKDALQVLNFNPKRIRANEKVKEFYRNLEVLN</sequence>
<protein>
    <recommendedName>
        <fullName evidence="10">ATP-dependent DNA helicase RRM3</fullName>
        <ecNumber evidence="10">5.6.2.3</ecNumber>
    </recommendedName>
    <alternativeName>
        <fullName evidence="10">DNA 5'-3' helicase RRM3</fullName>
    </alternativeName>
    <alternativeName>
        <fullName evidence="10">rDNA recombination mutation protein 3</fullName>
    </alternativeName>
</protein>
<evidence type="ECO:0000256" key="3">
    <source>
        <dbReference type="ARBA" id="ARBA00022801"/>
    </source>
</evidence>
<keyword evidence="6 10" id="KW-0238">DNA-binding</keyword>
<dbReference type="GO" id="GO:0016787">
    <property type="term" value="F:hydrolase activity"/>
    <property type="evidence" value="ECO:0007669"/>
    <property type="project" value="UniProtKB-KW"/>
</dbReference>
<organism evidence="13 14">
    <name type="scientific">Torulaspora globosa</name>
    <dbReference type="NCBI Taxonomy" id="48254"/>
    <lineage>
        <taxon>Eukaryota</taxon>
        <taxon>Fungi</taxon>
        <taxon>Dikarya</taxon>
        <taxon>Ascomycota</taxon>
        <taxon>Saccharomycotina</taxon>
        <taxon>Saccharomycetes</taxon>
        <taxon>Saccharomycetales</taxon>
        <taxon>Saccharomycetaceae</taxon>
        <taxon>Torulaspora</taxon>
    </lineage>
</organism>
<comment type="catalytic activity">
    <reaction evidence="10">
        <text>ATP + H2O = ADP + phosphate + H(+)</text>
        <dbReference type="Rhea" id="RHEA:13065"/>
        <dbReference type="ChEBI" id="CHEBI:15377"/>
        <dbReference type="ChEBI" id="CHEBI:15378"/>
        <dbReference type="ChEBI" id="CHEBI:30616"/>
        <dbReference type="ChEBI" id="CHEBI:43474"/>
        <dbReference type="ChEBI" id="CHEBI:456216"/>
        <dbReference type="EC" id="5.6.2.3"/>
    </reaction>
</comment>
<keyword evidence="10" id="KW-0779">Telomere</keyword>
<dbReference type="GO" id="GO:0005524">
    <property type="term" value="F:ATP binding"/>
    <property type="evidence" value="ECO:0007669"/>
    <property type="project" value="UniProtKB-UniRule"/>
</dbReference>
<evidence type="ECO:0000256" key="1">
    <source>
        <dbReference type="ARBA" id="ARBA00022741"/>
    </source>
</evidence>
<keyword evidence="5 10" id="KW-0067">ATP-binding</keyword>
<dbReference type="GO" id="GO:0000723">
    <property type="term" value="P:telomere maintenance"/>
    <property type="evidence" value="ECO:0007669"/>
    <property type="project" value="InterPro"/>
</dbReference>
<dbReference type="InterPro" id="IPR048293">
    <property type="entry name" value="PIF1_RRM3_pfh1"/>
</dbReference>
<dbReference type="SUPFAM" id="SSF52540">
    <property type="entry name" value="P-loop containing nucleoside triphosphate hydrolases"/>
    <property type="match status" value="2"/>
</dbReference>
<comment type="function">
    <text evidence="10">5' to 3' DNA replicative helicase recruited to paused replisomes to promote fork progression throughout nonhistone protein-DNA complexes, naturally occurring impediments that are encountered in each S phase where replication forks pauses. Required for timely replication of the telomere and subtelomeric DNA and for wild-type levels of telomeric silencing. Involved in DNA repair during stalled replication fork, regulation of fragile sites expression and essential for genome stability. Plays also a role in mtDNA replication. Has G-quadruplex (G4) unwinding activity and can suppress G4-induced genome instability when PIF1 levels are low.</text>
</comment>
<keyword evidence="10" id="KW-0158">Chromosome</keyword>
<keyword evidence="7 10" id="KW-0234">DNA repair</keyword>
<reference evidence="13 14" key="1">
    <citation type="submission" date="2020-06" db="EMBL/GenBank/DDBJ databases">
        <title>The yeast mating-type switching endonuclease HO is a domesticated member of an unorthodox homing genetic element family.</title>
        <authorList>
            <person name="Coughlan A.Y."/>
            <person name="Lombardi L."/>
            <person name="Braun-Galleani S."/>
            <person name="Martos A.R."/>
            <person name="Galeote V."/>
            <person name="Bigey F."/>
            <person name="Dequin S."/>
            <person name="Byrne K.P."/>
            <person name="Wolfe K.H."/>
        </authorList>
    </citation>
    <scope>NUCLEOTIDE SEQUENCE [LARGE SCALE GENOMIC DNA]</scope>
    <source>
        <strain evidence="13 14">CBS2947</strain>
    </source>
</reference>
<dbReference type="InterPro" id="IPR027417">
    <property type="entry name" value="P-loop_NTPase"/>
</dbReference>
<dbReference type="HAMAP" id="MF_03176">
    <property type="entry name" value="PIF1"/>
    <property type="match status" value="1"/>
</dbReference>
<dbReference type="Gene3D" id="3.40.50.300">
    <property type="entry name" value="P-loop containing nucleotide triphosphate hydrolases"/>
    <property type="match status" value="1"/>
</dbReference>
<evidence type="ECO:0000256" key="7">
    <source>
        <dbReference type="ARBA" id="ARBA00023204"/>
    </source>
</evidence>